<feature type="compositionally biased region" description="Basic and acidic residues" evidence="1">
    <location>
        <begin position="291"/>
        <end position="305"/>
    </location>
</feature>
<reference evidence="2" key="2">
    <citation type="submission" date="2023-06" db="EMBL/GenBank/DDBJ databases">
        <authorList>
            <consortium name="Lawrence Berkeley National Laboratory"/>
            <person name="Haridas S."/>
            <person name="Hensen N."/>
            <person name="Bonometti L."/>
            <person name="Westerberg I."/>
            <person name="Brannstrom I.O."/>
            <person name="Guillou S."/>
            <person name="Cros-Aarteil S."/>
            <person name="Calhoun S."/>
            <person name="Kuo A."/>
            <person name="Mondo S."/>
            <person name="Pangilinan J."/>
            <person name="Riley R."/>
            <person name="Labutti K."/>
            <person name="Andreopoulos B."/>
            <person name="Lipzen A."/>
            <person name="Chen C."/>
            <person name="Yanf M."/>
            <person name="Daum C."/>
            <person name="Ng V."/>
            <person name="Clum A."/>
            <person name="Steindorff A."/>
            <person name="Ohm R."/>
            <person name="Martin F."/>
            <person name="Silar P."/>
            <person name="Natvig D."/>
            <person name="Lalanne C."/>
            <person name="Gautier V."/>
            <person name="Ament-Velasquez S.L."/>
            <person name="Kruys A."/>
            <person name="Hutchinson M.I."/>
            <person name="Powell A.J."/>
            <person name="Barry K."/>
            <person name="Miller A.N."/>
            <person name="Grigoriev I.V."/>
            <person name="Debuchy R."/>
            <person name="Gladieux P."/>
            <person name="Thoren M.H."/>
            <person name="Johannesson H."/>
        </authorList>
    </citation>
    <scope>NUCLEOTIDE SEQUENCE</scope>
    <source>
        <strain evidence="2">SMH4131-1</strain>
    </source>
</reference>
<evidence type="ECO:0008006" key="4">
    <source>
        <dbReference type="Google" id="ProtNLM"/>
    </source>
</evidence>
<accession>A0AAE0MHD6</accession>
<dbReference type="EMBL" id="JAUEPO010000002">
    <property type="protein sequence ID" value="KAK3331788.1"/>
    <property type="molecule type" value="Genomic_DNA"/>
</dbReference>
<evidence type="ECO:0000313" key="3">
    <source>
        <dbReference type="Proteomes" id="UP001286456"/>
    </source>
</evidence>
<proteinExistence type="predicted"/>
<keyword evidence="3" id="KW-1185">Reference proteome</keyword>
<comment type="caution">
    <text evidence="2">The sequence shown here is derived from an EMBL/GenBank/DDBJ whole genome shotgun (WGS) entry which is preliminary data.</text>
</comment>
<reference evidence="2" key="1">
    <citation type="journal article" date="2023" name="Mol. Phylogenet. Evol.">
        <title>Genome-scale phylogeny and comparative genomics of the fungal order Sordariales.</title>
        <authorList>
            <person name="Hensen N."/>
            <person name="Bonometti L."/>
            <person name="Westerberg I."/>
            <person name="Brannstrom I.O."/>
            <person name="Guillou S."/>
            <person name="Cros-Aarteil S."/>
            <person name="Calhoun S."/>
            <person name="Haridas S."/>
            <person name="Kuo A."/>
            <person name="Mondo S."/>
            <person name="Pangilinan J."/>
            <person name="Riley R."/>
            <person name="LaButti K."/>
            <person name="Andreopoulos B."/>
            <person name="Lipzen A."/>
            <person name="Chen C."/>
            <person name="Yan M."/>
            <person name="Daum C."/>
            <person name="Ng V."/>
            <person name="Clum A."/>
            <person name="Steindorff A."/>
            <person name="Ohm R.A."/>
            <person name="Martin F."/>
            <person name="Silar P."/>
            <person name="Natvig D.O."/>
            <person name="Lalanne C."/>
            <person name="Gautier V."/>
            <person name="Ament-Velasquez S.L."/>
            <person name="Kruys A."/>
            <person name="Hutchinson M.I."/>
            <person name="Powell A.J."/>
            <person name="Barry K."/>
            <person name="Miller A.N."/>
            <person name="Grigoriev I.V."/>
            <person name="Debuchy R."/>
            <person name="Gladieux P."/>
            <person name="Hiltunen Thoren M."/>
            <person name="Johannesson H."/>
        </authorList>
    </citation>
    <scope>NUCLEOTIDE SEQUENCE</scope>
    <source>
        <strain evidence="2">SMH4131-1</strain>
    </source>
</reference>
<feature type="compositionally biased region" description="Basic and acidic residues" evidence="1">
    <location>
        <begin position="263"/>
        <end position="280"/>
    </location>
</feature>
<organism evidence="2 3">
    <name type="scientific">Cercophora scortea</name>
    <dbReference type="NCBI Taxonomy" id="314031"/>
    <lineage>
        <taxon>Eukaryota</taxon>
        <taxon>Fungi</taxon>
        <taxon>Dikarya</taxon>
        <taxon>Ascomycota</taxon>
        <taxon>Pezizomycotina</taxon>
        <taxon>Sordariomycetes</taxon>
        <taxon>Sordariomycetidae</taxon>
        <taxon>Sordariales</taxon>
        <taxon>Lasiosphaeriaceae</taxon>
        <taxon>Cercophora</taxon>
    </lineage>
</organism>
<gene>
    <name evidence="2" type="ORF">B0T19DRAFT_438669</name>
</gene>
<sequence>MAQNGPFCNLNISAHSSRPCVVCESPFQFQPAEDFAPDDHTADYASYLSQPSPSQHLTWDSSSTSTSNPHLPDGLELWMCDECKKLQTADHFVTLPDGDSVQWTTDRNCIDCIYNEAVPLSEPDFDFTFNGAFSEAGSPSQFRPQAEDTPIHTSIQDYYYHHPDEQETDTSPDLDADAEAEAEQVLPYISRTIKLPAGYCSSCRCRAVRPGKKTCRSCAGRPQLTRNRRVAMGFCIRGNHPRDPGPDPHLSCASCRGKDAARKAAGKAAKEERVRKEGKGKGKAASSGGGKDGRERTFVFHEYQP</sequence>
<dbReference type="Proteomes" id="UP001286456">
    <property type="component" value="Unassembled WGS sequence"/>
</dbReference>
<protein>
    <recommendedName>
        <fullName evidence="4">Stc1 domain-containing protein</fullName>
    </recommendedName>
</protein>
<name>A0AAE0MHD6_9PEZI</name>
<dbReference type="AlphaFoldDB" id="A0AAE0MHD6"/>
<evidence type="ECO:0000313" key="2">
    <source>
        <dbReference type="EMBL" id="KAK3331788.1"/>
    </source>
</evidence>
<evidence type="ECO:0000256" key="1">
    <source>
        <dbReference type="SAM" id="MobiDB-lite"/>
    </source>
</evidence>
<feature type="region of interest" description="Disordered" evidence="1">
    <location>
        <begin position="263"/>
        <end position="305"/>
    </location>
</feature>